<dbReference type="RefSeq" id="WP_218283521.1">
    <property type="nucleotide sequence ID" value="NZ_CP078093.1"/>
</dbReference>
<feature type="transmembrane region" description="Helical" evidence="9">
    <location>
        <begin position="12"/>
        <end position="33"/>
    </location>
</feature>
<evidence type="ECO:0000256" key="5">
    <source>
        <dbReference type="ARBA" id="ARBA00023136"/>
    </source>
</evidence>
<evidence type="ECO:0000256" key="3">
    <source>
        <dbReference type="ARBA" id="ARBA00022692"/>
    </source>
</evidence>
<feature type="domain" description="Methyl-accepting transducer" evidence="10">
    <location>
        <begin position="389"/>
        <end position="646"/>
    </location>
</feature>
<evidence type="ECO:0000313" key="13">
    <source>
        <dbReference type="Proteomes" id="UP000886818"/>
    </source>
</evidence>
<keyword evidence="3 9" id="KW-0812">Transmembrane</keyword>
<dbReference type="PROSITE" id="PS50885">
    <property type="entry name" value="HAMP"/>
    <property type="match status" value="1"/>
</dbReference>
<feature type="domain" description="HAMP" evidence="11">
    <location>
        <begin position="315"/>
        <end position="370"/>
    </location>
</feature>
<keyword evidence="2" id="KW-1003">Cell membrane</keyword>
<reference evidence="12" key="1">
    <citation type="submission" date="2021-07" db="EMBL/GenBank/DDBJ databases">
        <title>Complete genome sequence of Crassaminicella sp. 143-21, isolated from a deep-sea hydrothermal vent.</title>
        <authorList>
            <person name="Li X."/>
        </authorList>
    </citation>
    <scope>NUCLEOTIDE SEQUENCE</scope>
    <source>
        <strain evidence="12">143-21</strain>
    </source>
</reference>
<dbReference type="SMART" id="SM00283">
    <property type="entry name" value="MA"/>
    <property type="match status" value="1"/>
</dbReference>
<gene>
    <name evidence="12" type="ORF">KVH43_03650</name>
</gene>
<organism evidence="12 13">
    <name type="scientific">Crassaminicella indica</name>
    <dbReference type="NCBI Taxonomy" id="2855394"/>
    <lineage>
        <taxon>Bacteria</taxon>
        <taxon>Bacillati</taxon>
        <taxon>Bacillota</taxon>
        <taxon>Clostridia</taxon>
        <taxon>Eubacteriales</taxon>
        <taxon>Clostridiaceae</taxon>
        <taxon>Crassaminicella</taxon>
    </lineage>
</organism>
<evidence type="ECO:0000313" key="12">
    <source>
        <dbReference type="EMBL" id="QXM06828.1"/>
    </source>
</evidence>
<dbReference type="PROSITE" id="PS50111">
    <property type="entry name" value="CHEMOTAXIS_TRANSDUC_2"/>
    <property type="match status" value="1"/>
</dbReference>
<dbReference type="EMBL" id="CP078093">
    <property type="protein sequence ID" value="QXM06828.1"/>
    <property type="molecule type" value="Genomic_DNA"/>
</dbReference>
<evidence type="ECO:0000256" key="8">
    <source>
        <dbReference type="PROSITE-ProRule" id="PRU00284"/>
    </source>
</evidence>
<dbReference type="InterPro" id="IPR003660">
    <property type="entry name" value="HAMP_dom"/>
</dbReference>
<keyword evidence="6 8" id="KW-0807">Transducer</keyword>
<evidence type="ECO:0000256" key="1">
    <source>
        <dbReference type="ARBA" id="ARBA00004651"/>
    </source>
</evidence>
<evidence type="ECO:0000259" key="10">
    <source>
        <dbReference type="PROSITE" id="PS50111"/>
    </source>
</evidence>
<protein>
    <submittedName>
        <fullName evidence="12">Methyl-accepting chemotaxis protein</fullName>
    </submittedName>
</protein>
<proteinExistence type="inferred from homology"/>
<dbReference type="InterPro" id="IPR004089">
    <property type="entry name" value="MCPsignal_dom"/>
</dbReference>
<keyword evidence="4 9" id="KW-1133">Transmembrane helix</keyword>
<dbReference type="Proteomes" id="UP000886818">
    <property type="component" value="Chromosome"/>
</dbReference>
<accession>A0ABX8RCT2</accession>
<evidence type="ECO:0000256" key="6">
    <source>
        <dbReference type="ARBA" id="ARBA00023224"/>
    </source>
</evidence>
<name>A0ABX8RCT2_9CLOT</name>
<evidence type="ECO:0000256" key="2">
    <source>
        <dbReference type="ARBA" id="ARBA00022475"/>
    </source>
</evidence>
<keyword evidence="13" id="KW-1185">Reference proteome</keyword>
<keyword evidence="5 9" id="KW-0472">Membrane</keyword>
<evidence type="ECO:0000256" key="9">
    <source>
        <dbReference type="SAM" id="Phobius"/>
    </source>
</evidence>
<evidence type="ECO:0000256" key="7">
    <source>
        <dbReference type="ARBA" id="ARBA00029447"/>
    </source>
</evidence>
<dbReference type="InterPro" id="IPR033463">
    <property type="entry name" value="sCache_3"/>
</dbReference>
<dbReference type="Pfam" id="PF00015">
    <property type="entry name" value="MCPsignal"/>
    <property type="match status" value="1"/>
</dbReference>
<comment type="subcellular location">
    <subcellularLocation>
        <location evidence="1">Cell membrane</location>
        <topology evidence="1">Multi-pass membrane protein</topology>
    </subcellularLocation>
</comment>
<dbReference type="PANTHER" id="PTHR32089:SF112">
    <property type="entry name" value="LYSOZYME-LIKE PROTEIN-RELATED"/>
    <property type="match status" value="1"/>
</dbReference>
<evidence type="ECO:0000259" key="11">
    <source>
        <dbReference type="PROSITE" id="PS50885"/>
    </source>
</evidence>
<sequence length="675" mass="74651">MQCEKNNNMFKRIMILICFSLILAICSISFISIKISTNALYSQMHKNGNEIANIILAQVKNTNSIEKDVEHILDTYLYDIATVIGNQNNFNNEMLVALAEQTNLAEINIIDENGKIIFSNLPANIGYIYGENHAMQKIFKGHTEKIAEAIRKSEVDGLLYKYGGIKLNKGYMQIGFPANTVKQMKKTLNIQNYLEKLAASDNIVYASILNKNYEAIAHSDAQKIGTVYTNPAMQSAISKGETYSYTTTNPNGKFEIYTVNVPLTNTKNEIIGVVQVGLSTMPLITARNHLIFQGIFISIIVLLIITIFIYLFVKHSITNPINKLLILIDKTSNFDLVDNSSIHLKKNKDEITIMAISIEHMRKALKDMVNNIKDVSSKIGHYAESLSNTTNEVSMSIEGVASATDELAQGAADQNKTTQEGVEKLNHLAKTINIAVNHSENIRENIQNVIAANKDGTESINRLKNSFKENNEITKKITSQIGILDTKSTSIVAISNTISSIAEKTNLLALNAAIEAARAGDAGRGFAVVADEIRKLAEQVTFNAKEIEATINDMVKEMSYAKLQMDTASTIVGKSNDELIHTEQSFKKINESIENTIAKIEELITNIEKIHQDKQSVTTAIKEIASITELSAASTEEVAASIEEQSSMMVEISDKTHELNAISAKLEKIIDQFNV</sequence>
<feature type="transmembrane region" description="Helical" evidence="9">
    <location>
        <begin position="290"/>
        <end position="313"/>
    </location>
</feature>
<evidence type="ECO:0000256" key="4">
    <source>
        <dbReference type="ARBA" id="ARBA00022989"/>
    </source>
</evidence>
<comment type="similarity">
    <text evidence="7">Belongs to the methyl-accepting chemotaxis (MCP) protein family.</text>
</comment>
<dbReference type="PANTHER" id="PTHR32089">
    <property type="entry name" value="METHYL-ACCEPTING CHEMOTAXIS PROTEIN MCPB"/>
    <property type="match status" value="1"/>
</dbReference>
<dbReference type="Pfam" id="PF17203">
    <property type="entry name" value="sCache_3_2"/>
    <property type="match status" value="1"/>
</dbReference>